<dbReference type="KEGG" id="spir:CWM47_21160"/>
<evidence type="ECO:0000256" key="1">
    <source>
        <dbReference type="SAM" id="SignalP"/>
    </source>
</evidence>
<accession>A0A2K8Z2L9</accession>
<reference evidence="2 3" key="1">
    <citation type="submission" date="2017-11" db="EMBL/GenBank/DDBJ databases">
        <title>Taxonomic description and genome sequences of Spirosoma HA7 sp. nov., isolated from pollen microhabitat of Corylus avellana.</title>
        <authorList>
            <person name="Ambika Manirajan B."/>
            <person name="Suarez C."/>
            <person name="Ratering S."/>
            <person name="Geissler-Plaum R."/>
            <person name="Cardinale M."/>
            <person name="Sylvia S."/>
        </authorList>
    </citation>
    <scope>NUCLEOTIDE SEQUENCE [LARGE SCALE GENOMIC DNA]</scope>
    <source>
        <strain evidence="2 3">HA7</strain>
    </source>
</reference>
<protein>
    <recommendedName>
        <fullName evidence="4">DUF3575 domain-containing protein</fullName>
    </recommendedName>
</protein>
<feature type="signal peptide" evidence="1">
    <location>
        <begin position="1"/>
        <end position="21"/>
    </location>
</feature>
<dbReference type="RefSeq" id="WP_100990184.1">
    <property type="nucleotide sequence ID" value="NZ_CP025096.1"/>
</dbReference>
<evidence type="ECO:0000313" key="3">
    <source>
        <dbReference type="Proteomes" id="UP000232883"/>
    </source>
</evidence>
<dbReference type="AlphaFoldDB" id="A0A2K8Z2L9"/>
<feature type="chain" id="PRO_5014746092" description="DUF3575 domain-containing protein" evidence="1">
    <location>
        <begin position="22"/>
        <end position="176"/>
    </location>
</feature>
<evidence type="ECO:0008006" key="4">
    <source>
        <dbReference type="Google" id="ProtNLM"/>
    </source>
</evidence>
<organism evidence="2 3">
    <name type="scientific">Spirosoma pollinicola</name>
    <dbReference type="NCBI Taxonomy" id="2057025"/>
    <lineage>
        <taxon>Bacteria</taxon>
        <taxon>Pseudomonadati</taxon>
        <taxon>Bacteroidota</taxon>
        <taxon>Cytophagia</taxon>
        <taxon>Cytophagales</taxon>
        <taxon>Cytophagaceae</taxon>
        <taxon>Spirosoma</taxon>
    </lineage>
</organism>
<dbReference type="Proteomes" id="UP000232883">
    <property type="component" value="Chromosome"/>
</dbReference>
<proteinExistence type="predicted"/>
<sequence length="176" mass="19549">MKSILILLSLFGWAASTNAQAVRLVQYSGTTWKESKQNAVYLELAGGPSLYSLNYQRIATSNARLAFTYRLGSSYIPRFTTATFYLGGVLGSPRRSVEFLAGVGYLGVKYPSPERVNFAQEQHDNLYLTPQIGYRSQNPRNGFLLRATLTPHLFFGEGLKKLRHTPGFGVSVGKVF</sequence>
<gene>
    <name evidence="2" type="ORF">CWM47_21160</name>
</gene>
<evidence type="ECO:0000313" key="2">
    <source>
        <dbReference type="EMBL" id="AUD04118.1"/>
    </source>
</evidence>
<dbReference type="EMBL" id="CP025096">
    <property type="protein sequence ID" value="AUD04118.1"/>
    <property type="molecule type" value="Genomic_DNA"/>
</dbReference>
<dbReference type="OrthoDB" id="966005at2"/>
<name>A0A2K8Z2L9_9BACT</name>
<keyword evidence="3" id="KW-1185">Reference proteome</keyword>
<keyword evidence="1" id="KW-0732">Signal</keyword>